<gene>
    <name evidence="1" type="ORF">SAMN04489726_6760</name>
</gene>
<proteinExistence type="predicted"/>
<dbReference type="EMBL" id="LT629701">
    <property type="protein sequence ID" value="SDN47204.1"/>
    <property type="molecule type" value="Genomic_DNA"/>
</dbReference>
<evidence type="ECO:0000313" key="2">
    <source>
        <dbReference type="Proteomes" id="UP000183376"/>
    </source>
</evidence>
<organism evidence="1 2">
    <name type="scientific">Allokutzneria albata</name>
    <name type="common">Kibdelosporangium albatum</name>
    <dbReference type="NCBI Taxonomy" id="211114"/>
    <lineage>
        <taxon>Bacteria</taxon>
        <taxon>Bacillati</taxon>
        <taxon>Actinomycetota</taxon>
        <taxon>Actinomycetes</taxon>
        <taxon>Pseudonocardiales</taxon>
        <taxon>Pseudonocardiaceae</taxon>
        <taxon>Allokutzneria</taxon>
    </lineage>
</organism>
<name>A0A1H0BNK2_ALLAB</name>
<dbReference type="Proteomes" id="UP000183376">
    <property type="component" value="Chromosome I"/>
</dbReference>
<reference evidence="1 2" key="1">
    <citation type="submission" date="2016-10" db="EMBL/GenBank/DDBJ databases">
        <authorList>
            <person name="de Groot N.N."/>
        </authorList>
    </citation>
    <scope>NUCLEOTIDE SEQUENCE [LARGE SCALE GENOMIC DNA]</scope>
    <source>
        <strain evidence="1 2">DSM 44149</strain>
    </source>
</reference>
<sequence>MTAKYGNKFRWITIVLMLGRGRRNGGAAVGVEISLSE</sequence>
<accession>A0A1H0BNK2</accession>
<dbReference type="AlphaFoldDB" id="A0A1H0BNK2"/>
<protein>
    <submittedName>
        <fullName evidence="1">Uncharacterized protein</fullName>
    </submittedName>
</protein>
<keyword evidence="2" id="KW-1185">Reference proteome</keyword>
<evidence type="ECO:0000313" key="1">
    <source>
        <dbReference type="EMBL" id="SDN47204.1"/>
    </source>
</evidence>